<evidence type="ECO:0000313" key="10">
    <source>
        <dbReference type="Proteomes" id="UP000287605"/>
    </source>
</evidence>
<dbReference type="CDD" id="cd02414">
    <property type="entry name" value="KH-II_Jag"/>
    <property type="match status" value="1"/>
</dbReference>
<dbReference type="InterPro" id="IPR036867">
    <property type="entry name" value="R3H_dom_sf"/>
</dbReference>
<dbReference type="Gene3D" id="3.30.30.80">
    <property type="entry name" value="probable RNA-binding protein from clostridium symbiosum atcc 14940"/>
    <property type="match status" value="1"/>
</dbReference>
<reference evidence="9 10" key="1">
    <citation type="submission" date="2017-05" db="EMBL/GenBank/DDBJ databases">
        <title>Vagococcus spp. assemblies.</title>
        <authorList>
            <person name="Gulvik C.A."/>
        </authorList>
    </citation>
    <scope>NUCLEOTIDE SEQUENCE [LARGE SCALE GENOMIC DNA]</scope>
    <source>
        <strain evidence="9 10">CCUG 51432</strain>
    </source>
</reference>
<dbReference type="InterPro" id="IPR001374">
    <property type="entry name" value="R3H_dom"/>
</dbReference>
<comment type="caution">
    <text evidence="6">Lacks conserved residue(s) required for the propagation of feature annotation.</text>
</comment>
<evidence type="ECO:0000256" key="6">
    <source>
        <dbReference type="HAMAP-Rule" id="MF_00867"/>
    </source>
</evidence>
<keyword evidence="3 6" id="KW-0133">Cell shape</keyword>
<dbReference type="SUPFAM" id="SSF82708">
    <property type="entry name" value="R3H domain"/>
    <property type="match status" value="1"/>
</dbReference>
<dbReference type="HAMAP" id="MF_00867">
    <property type="entry name" value="KhpB"/>
    <property type="match status" value="1"/>
</dbReference>
<dbReference type="Gene3D" id="3.30.300.20">
    <property type="match status" value="1"/>
</dbReference>
<keyword evidence="4 6" id="KW-0143">Chaperone</keyword>
<dbReference type="GO" id="GO:0005737">
    <property type="term" value="C:cytoplasm"/>
    <property type="evidence" value="ECO:0007669"/>
    <property type="project" value="UniProtKB-SubCell"/>
</dbReference>
<dbReference type="Proteomes" id="UP000287605">
    <property type="component" value="Unassembled WGS sequence"/>
</dbReference>
<dbReference type="Pfam" id="PF01424">
    <property type="entry name" value="R3H"/>
    <property type="match status" value="1"/>
</dbReference>
<evidence type="ECO:0000256" key="1">
    <source>
        <dbReference type="ARBA" id="ARBA00022490"/>
    </source>
</evidence>
<comment type="subcellular location">
    <subcellularLocation>
        <location evidence="6">Cytoplasm</location>
    </subcellularLocation>
</comment>
<dbReference type="Gene3D" id="3.30.1370.50">
    <property type="entry name" value="R3H-like domain"/>
    <property type="match status" value="1"/>
</dbReference>
<accession>A0A430AUX5</accession>
<comment type="function">
    <text evidence="6">A probable RNA chaperone. Forms a complex with KhpA which binds to cellular RNA and controls its expression. Plays a role in peptidoglycan (PG) homeostasis and cell length regulation.</text>
</comment>
<evidence type="ECO:0000256" key="3">
    <source>
        <dbReference type="ARBA" id="ARBA00022960"/>
    </source>
</evidence>
<comment type="caution">
    <text evidence="9">The sequence shown here is derived from an EMBL/GenBank/DDBJ whole genome shotgun (WGS) entry which is preliminary data.</text>
</comment>
<dbReference type="InterPro" id="IPR032782">
    <property type="entry name" value="KhpB_N"/>
</dbReference>
<feature type="region of interest" description="Disordered" evidence="7">
    <location>
        <begin position="53"/>
        <end position="78"/>
    </location>
</feature>
<keyword evidence="2 6" id="KW-0694">RNA-binding</keyword>
<dbReference type="PANTHER" id="PTHR35800">
    <property type="entry name" value="PROTEIN JAG"/>
    <property type="match status" value="1"/>
</dbReference>
<feature type="domain" description="R3H" evidence="8">
    <location>
        <begin position="178"/>
        <end position="244"/>
    </location>
</feature>
<dbReference type="InterPro" id="IPR039247">
    <property type="entry name" value="KhpB"/>
</dbReference>
<evidence type="ECO:0000256" key="7">
    <source>
        <dbReference type="SAM" id="MobiDB-lite"/>
    </source>
</evidence>
<dbReference type="OrthoDB" id="9794483at2"/>
<organism evidence="9 10">
    <name type="scientific">Vagococcus elongatus</name>
    <dbReference type="NCBI Taxonomy" id="180344"/>
    <lineage>
        <taxon>Bacteria</taxon>
        <taxon>Bacillati</taxon>
        <taxon>Bacillota</taxon>
        <taxon>Bacilli</taxon>
        <taxon>Lactobacillales</taxon>
        <taxon>Enterococcaceae</taxon>
        <taxon>Vagococcus</taxon>
    </lineage>
</organism>
<dbReference type="InterPro" id="IPR034079">
    <property type="entry name" value="R3H_KhpB"/>
</dbReference>
<keyword evidence="5 6" id="KW-0961">Cell wall biogenesis/degradation</keyword>
<dbReference type="Pfam" id="PF14804">
    <property type="entry name" value="Jag_N"/>
    <property type="match status" value="1"/>
</dbReference>
<keyword evidence="1 6" id="KW-0963">Cytoplasm</keyword>
<dbReference type="PANTHER" id="PTHR35800:SF1">
    <property type="entry name" value="RNA-BINDING PROTEIN KHPB"/>
    <property type="match status" value="1"/>
</dbReference>
<dbReference type="GO" id="GO:0009252">
    <property type="term" value="P:peptidoglycan biosynthetic process"/>
    <property type="evidence" value="ECO:0007669"/>
    <property type="project" value="UniProtKB-UniRule"/>
</dbReference>
<dbReference type="RefSeq" id="WP_126808894.1">
    <property type="nucleotide sequence ID" value="NZ_NGKA01000009.1"/>
</dbReference>
<dbReference type="GO" id="GO:0071555">
    <property type="term" value="P:cell wall organization"/>
    <property type="evidence" value="ECO:0007669"/>
    <property type="project" value="UniProtKB-KW"/>
</dbReference>
<dbReference type="CDD" id="cd02644">
    <property type="entry name" value="R3H_jag"/>
    <property type="match status" value="1"/>
</dbReference>
<evidence type="ECO:0000256" key="5">
    <source>
        <dbReference type="ARBA" id="ARBA00023316"/>
    </source>
</evidence>
<dbReference type="Pfam" id="PF13083">
    <property type="entry name" value="KH_KhpA-B"/>
    <property type="match status" value="1"/>
</dbReference>
<dbReference type="InterPro" id="IPR015946">
    <property type="entry name" value="KH_dom-like_a/b"/>
</dbReference>
<gene>
    <name evidence="6" type="primary">khpB</name>
    <name evidence="6" type="synonym">eloR</name>
    <name evidence="9" type="ORF">CBF29_07025</name>
</gene>
<sequence>MSQFKGATVAQAIETGLKSLGLTRESVDIKIIEEEKKGFLGFGKKEALVELTPVEQPADTKEKKTKEDVKSGDETASEKVTDKGTYTKVLENLSEDQTITELALYLTDVTRELGAPAMVKVAREKELIVFHLESKKAGMLIGKHGRVLNAMQYLSQVFVHRVSKERLSVVVNVGDYRERRQATMEKLAIKTARRVEETGRPVSLEPMPAFERKIIHGILTDHPYVKTHSEGEEPYRYLVVEPQKDVF</sequence>
<dbReference type="GO" id="GO:0003723">
    <property type="term" value="F:RNA binding"/>
    <property type="evidence" value="ECO:0007669"/>
    <property type="project" value="UniProtKB-UniRule"/>
</dbReference>
<evidence type="ECO:0000259" key="8">
    <source>
        <dbReference type="PROSITE" id="PS51061"/>
    </source>
</evidence>
<protein>
    <recommendedName>
        <fullName evidence="6">RNA-binding protein KhpB</fullName>
    </recommendedName>
    <alternativeName>
        <fullName evidence="6">RNA-binding protein EloR</fullName>
    </alternativeName>
</protein>
<dbReference type="AlphaFoldDB" id="A0A430AUX5"/>
<comment type="subunit">
    <text evidence="6">Forms a complex with KhpA.</text>
</comment>
<feature type="compositionally biased region" description="Basic and acidic residues" evidence="7">
    <location>
        <begin position="58"/>
        <end position="78"/>
    </location>
</feature>
<dbReference type="SMART" id="SM00393">
    <property type="entry name" value="R3H"/>
    <property type="match status" value="1"/>
</dbReference>
<dbReference type="InterPro" id="IPR038008">
    <property type="entry name" value="Jag_KH"/>
</dbReference>
<dbReference type="GO" id="GO:0008360">
    <property type="term" value="P:regulation of cell shape"/>
    <property type="evidence" value="ECO:0007669"/>
    <property type="project" value="UniProtKB-KW"/>
</dbReference>
<evidence type="ECO:0000313" key="9">
    <source>
        <dbReference type="EMBL" id="RSU11864.1"/>
    </source>
</evidence>
<dbReference type="NCBIfam" id="NF041568">
    <property type="entry name" value="Jag_EloR"/>
    <property type="match status" value="1"/>
</dbReference>
<dbReference type="InterPro" id="IPR038247">
    <property type="entry name" value="Jag_N_dom_sf"/>
</dbReference>
<name>A0A430AUX5_9ENTE</name>
<proteinExistence type="inferred from homology"/>
<evidence type="ECO:0000256" key="2">
    <source>
        <dbReference type="ARBA" id="ARBA00022884"/>
    </source>
</evidence>
<dbReference type="SMART" id="SM01245">
    <property type="entry name" value="Jag_N"/>
    <property type="match status" value="1"/>
</dbReference>
<dbReference type="EMBL" id="NGKA01000009">
    <property type="protein sequence ID" value="RSU11864.1"/>
    <property type="molecule type" value="Genomic_DNA"/>
</dbReference>
<keyword evidence="10" id="KW-1185">Reference proteome</keyword>
<evidence type="ECO:0000256" key="4">
    <source>
        <dbReference type="ARBA" id="ARBA00023186"/>
    </source>
</evidence>
<comment type="domain">
    <text evidence="6">Has an N-terminal Jag-N domain and 2 RNA-binding domains (KH and R3H).</text>
</comment>
<comment type="similarity">
    <text evidence="6">Belongs to the KhpB RNA-binding protein family.</text>
</comment>
<dbReference type="PROSITE" id="PS51061">
    <property type="entry name" value="R3H"/>
    <property type="match status" value="1"/>
</dbReference>